<comment type="caution">
    <text evidence="1">The sequence shown here is derived from an EMBL/GenBank/DDBJ whole genome shotgun (WGS) entry which is preliminary data.</text>
</comment>
<dbReference type="EMBL" id="JANVFS010000029">
    <property type="protein sequence ID" value="KAJ4471397.1"/>
    <property type="molecule type" value="Genomic_DNA"/>
</dbReference>
<name>A0A9W9A1L2_9AGAR</name>
<dbReference type="AlphaFoldDB" id="A0A9W9A1L2"/>
<proteinExistence type="predicted"/>
<evidence type="ECO:0000313" key="2">
    <source>
        <dbReference type="Proteomes" id="UP001150238"/>
    </source>
</evidence>
<sequence length="183" mass="20261">MTLTGYGPRSASLGEVTDYISVSGWEEFHQPRQKKIVMGPGAQALGRIPSTKAKEDSYGPRSASLGEVTDYISVSGWEEFHQPRQKKIVMGPGAQALGRIPSTKAKEDSYGPRSASLGEVTDYISVSGWEEFHQPRQKKILSWLEHLGYNQKGLGSIPSLVTLFSVHDFNRLWAPERKPWGGD</sequence>
<reference evidence="1" key="1">
    <citation type="submission" date="2022-08" db="EMBL/GenBank/DDBJ databases">
        <authorList>
            <consortium name="DOE Joint Genome Institute"/>
            <person name="Min B."/>
            <person name="Riley R."/>
            <person name="Sierra-Patev S."/>
            <person name="Naranjo-Ortiz M."/>
            <person name="Looney B."/>
            <person name="Konkel Z."/>
            <person name="Slot J.C."/>
            <person name="Sakamoto Y."/>
            <person name="Steenwyk J.L."/>
            <person name="Rokas A."/>
            <person name="Carro J."/>
            <person name="Camarero S."/>
            <person name="Ferreira P."/>
            <person name="Molpeceres G."/>
            <person name="Ruiz-Duenas F.J."/>
            <person name="Serrano A."/>
            <person name="Henrissat B."/>
            <person name="Drula E."/>
            <person name="Hughes K.W."/>
            <person name="Mata J.L."/>
            <person name="Ishikawa N.K."/>
            <person name="Vargas-Isla R."/>
            <person name="Ushijima S."/>
            <person name="Smith C.A."/>
            <person name="Ahrendt S."/>
            <person name="Andreopoulos W."/>
            <person name="He G."/>
            <person name="Labutti K."/>
            <person name="Lipzen A."/>
            <person name="Ng V."/>
            <person name="Sandor L."/>
            <person name="Barry K."/>
            <person name="Martinez A.T."/>
            <person name="Xiao Y."/>
            <person name="Gibbons J.G."/>
            <person name="Terashima K."/>
            <person name="Hibbett D.S."/>
            <person name="Grigoriev I.V."/>
        </authorList>
    </citation>
    <scope>NUCLEOTIDE SEQUENCE</scope>
    <source>
        <strain evidence="1">Sp2 HRB7682 ss15</strain>
    </source>
</reference>
<protein>
    <submittedName>
        <fullName evidence="1">Uncharacterized protein</fullName>
    </submittedName>
</protein>
<organism evidence="1 2">
    <name type="scientific">Lentinula lateritia</name>
    <dbReference type="NCBI Taxonomy" id="40482"/>
    <lineage>
        <taxon>Eukaryota</taxon>
        <taxon>Fungi</taxon>
        <taxon>Dikarya</taxon>
        <taxon>Basidiomycota</taxon>
        <taxon>Agaricomycotina</taxon>
        <taxon>Agaricomycetes</taxon>
        <taxon>Agaricomycetidae</taxon>
        <taxon>Agaricales</taxon>
        <taxon>Marasmiineae</taxon>
        <taxon>Omphalotaceae</taxon>
        <taxon>Lentinula</taxon>
    </lineage>
</organism>
<gene>
    <name evidence="1" type="ORF">C8J55DRAFT_551235</name>
</gene>
<accession>A0A9W9A1L2</accession>
<evidence type="ECO:0000313" key="1">
    <source>
        <dbReference type="EMBL" id="KAJ4471397.1"/>
    </source>
</evidence>
<dbReference type="Proteomes" id="UP001150238">
    <property type="component" value="Unassembled WGS sequence"/>
</dbReference>
<reference evidence="1" key="2">
    <citation type="journal article" date="2023" name="Proc. Natl. Acad. Sci. U.S.A.">
        <title>A global phylogenomic analysis of the shiitake genus Lentinula.</title>
        <authorList>
            <person name="Sierra-Patev S."/>
            <person name="Min B."/>
            <person name="Naranjo-Ortiz M."/>
            <person name="Looney B."/>
            <person name="Konkel Z."/>
            <person name="Slot J.C."/>
            <person name="Sakamoto Y."/>
            <person name="Steenwyk J.L."/>
            <person name="Rokas A."/>
            <person name="Carro J."/>
            <person name="Camarero S."/>
            <person name="Ferreira P."/>
            <person name="Molpeceres G."/>
            <person name="Ruiz-Duenas F.J."/>
            <person name="Serrano A."/>
            <person name="Henrissat B."/>
            <person name="Drula E."/>
            <person name="Hughes K.W."/>
            <person name="Mata J.L."/>
            <person name="Ishikawa N.K."/>
            <person name="Vargas-Isla R."/>
            <person name="Ushijima S."/>
            <person name="Smith C.A."/>
            <person name="Donoghue J."/>
            <person name="Ahrendt S."/>
            <person name="Andreopoulos W."/>
            <person name="He G."/>
            <person name="LaButti K."/>
            <person name="Lipzen A."/>
            <person name="Ng V."/>
            <person name="Riley R."/>
            <person name="Sandor L."/>
            <person name="Barry K."/>
            <person name="Martinez A.T."/>
            <person name="Xiao Y."/>
            <person name="Gibbons J.G."/>
            <person name="Terashima K."/>
            <person name="Grigoriev I.V."/>
            <person name="Hibbett D."/>
        </authorList>
    </citation>
    <scope>NUCLEOTIDE SEQUENCE</scope>
    <source>
        <strain evidence="1">Sp2 HRB7682 ss15</strain>
    </source>
</reference>